<organism evidence="3">
    <name type="scientific">Timema poppense</name>
    <name type="common">Walking stick</name>
    <dbReference type="NCBI Taxonomy" id="170557"/>
    <lineage>
        <taxon>Eukaryota</taxon>
        <taxon>Metazoa</taxon>
        <taxon>Ecdysozoa</taxon>
        <taxon>Arthropoda</taxon>
        <taxon>Hexapoda</taxon>
        <taxon>Insecta</taxon>
        <taxon>Pterygota</taxon>
        <taxon>Neoptera</taxon>
        <taxon>Polyneoptera</taxon>
        <taxon>Phasmatodea</taxon>
        <taxon>Timematodea</taxon>
        <taxon>Timematoidea</taxon>
        <taxon>Timematidae</taxon>
        <taxon>Timema</taxon>
    </lineage>
</organism>
<sequence length="1359" mass="150554">MYNSQFPNIPIRPRNVTSYAATLSSTPEQVVGDMDVDPSGSSIEGTLDDIITWAESFACRVIPDSVMCSPLEFPNLDVPELDKRFTGSELRATLNRVRHMVVGPGNVPYGMLTKLSSVSQRALLEIFNCGRKGSPAQQYLAYTSVMPPLRHTYHRRRSGNTANLGVARVGVLQNVSRMARRRKHLSQTNKLTLKVKELNDQENKVNKDEDLSTNKAQVSDKDESTFSIKAGTKAINKQNDRKVVADCSGEDQEESLPIKKMVLVNKEDKGLLYVVTTKSTTSFIHNTNRRTRVSTRAATMNTPCRMCKCSLNETGSEKTQLECGEFKETEPQGTEGKEGGAMVPASKRAKSKRAGLKGDETKETGTRKVEPEGAGPQGDKPKRPEYKNVRPKKAGIKGDGEGETGAKQALLRGSRVKETGSEDMEPEDSEFKKVKSEESKEPVLRRNEFNWVGPERTGALNIRPESPEPKLTRSEKSRAEQAGFERARLNKTDYKELKAQRFEPNWAEDEGAGTTEVDATKTEPKQTGSEISGYKEAEAVNLKEVEPNWTKPEEAIARRIETQHAGSEGRAKQAVPKVTGHKDPATTDHEKANSNPKECKDGNVFWFGKVESSNNNNNNLSRGSAAPICTCKEKCLHPTNSVPLSSTVDERIYYTLDDHQVLEVDNSTNTPDTGTLVNQGESWTIKNSRNTSSKTKLPTSSCPPDPVFFDLSSYIRSSSASSSCSSDISSQDKEGRRALRKLLINPDSYRVRDSGVKEASSAIDLKELGDITTSKDVNTHTSEHLSHVGEVKITSQLVDLKTSIATSGYSSNTSKDINLHSLKPPSSNDMEAVTSLVVDLKTSSAIPGHKADPYRDVSTHTSKCPLLNNEIKVATHVADIKTFNTGHNPDANTNSSKLPMQNGEKSVVFQVVDLKSSNATPGSSKHESVLANSTTNVKRHSKKVRVNRHRKKSRYVVDDSSDSDCSVPGSNKDHGNATVFKSCVAPNAGPAQHDVIDHTKYNSSIGNKLNDPLSHFDTVMDKLASLEEMMKNTMSSVLTHNKICALKDERIKKLTARLNVLEQQLTQKDIKLLNIEKVSEDENLLTVVEKIALKLGIRLTLSDIEHVYREKTNGPEKCSTIVVRFVTRQMKDKFMQHKKVVFTNEELFGNLSHCKQEECFIMAQMSPTFQDLYEKTKIRASWAKFYKVWMSETVIFAQRKRLGEVVEIQSEQDLDKITRIRTPRENLATTDSPNEFNYFSSGSVSLDDFILGFSFCTVARPMASLVLTDSSQLKTKSFEKLPDQSGQNHPYRNYPRKTSEPQSHFIPNKRLAACASLVPSTVAKCALHGYFRPQWSATEYTDLCGGSAAGPRGNAAQSD</sequence>
<keyword evidence="1" id="KW-0175">Coiled coil</keyword>
<feature type="region of interest" description="Disordered" evidence="2">
    <location>
        <begin position="562"/>
        <end position="598"/>
    </location>
</feature>
<evidence type="ECO:0000313" key="3">
    <source>
        <dbReference type="EMBL" id="CAD7408673.1"/>
    </source>
</evidence>
<reference evidence="3" key="1">
    <citation type="submission" date="2020-11" db="EMBL/GenBank/DDBJ databases">
        <authorList>
            <person name="Tran Van P."/>
        </authorList>
    </citation>
    <scope>NUCLEOTIDE SEQUENCE</scope>
</reference>
<feature type="region of interest" description="Disordered" evidence="2">
    <location>
        <begin position="1277"/>
        <end position="1302"/>
    </location>
</feature>
<feature type="compositionally biased region" description="Basic and acidic residues" evidence="2">
    <location>
        <begin position="379"/>
        <end position="388"/>
    </location>
</feature>
<feature type="compositionally biased region" description="Basic residues" evidence="2">
    <location>
        <begin position="937"/>
        <end position="954"/>
    </location>
</feature>
<feature type="region of interest" description="Disordered" evidence="2">
    <location>
        <begin position="917"/>
        <end position="972"/>
    </location>
</feature>
<feature type="compositionally biased region" description="Basic and acidic residues" evidence="2">
    <location>
        <begin position="318"/>
        <end position="338"/>
    </location>
</feature>
<name>A0A7R9D8W3_TIMPO</name>
<proteinExistence type="predicted"/>
<feature type="coiled-coil region" evidence="1">
    <location>
        <begin position="1044"/>
        <end position="1071"/>
    </location>
</feature>
<feature type="compositionally biased region" description="Basic and acidic residues" evidence="2">
    <location>
        <begin position="562"/>
        <end position="571"/>
    </location>
</feature>
<feature type="compositionally biased region" description="Basic and acidic residues" evidence="2">
    <location>
        <begin position="356"/>
        <end position="371"/>
    </location>
</feature>
<protein>
    <submittedName>
        <fullName evidence="3">Uncharacterized protein</fullName>
    </submittedName>
</protein>
<feature type="region of interest" description="Disordered" evidence="2">
    <location>
        <begin position="318"/>
        <end position="487"/>
    </location>
</feature>
<gene>
    <name evidence="3" type="ORF">TPSB3V08_LOCUS6477</name>
</gene>
<feature type="compositionally biased region" description="Basic and acidic residues" evidence="2">
    <location>
        <begin position="465"/>
        <end position="487"/>
    </location>
</feature>
<dbReference type="EMBL" id="OD003821">
    <property type="protein sequence ID" value="CAD7408673.1"/>
    <property type="molecule type" value="Genomic_DNA"/>
</dbReference>
<evidence type="ECO:0000256" key="2">
    <source>
        <dbReference type="SAM" id="MobiDB-lite"/>
    </source>
</evidence>
<evidence type="ECO:0000256" key="1">
    <source>
        <dbReference type="SAM" id="Coils"/>
    </source>
</evidence>
<feature type="compositionally biased region" description="Basic and acidic residues" evidence="2">
    <location>
        <begin position="429"/>
        <end position="448"/>
    </location>
</feature>
<accession>A0A7R9D8W3</accession>
<feature type="region of interest" description="Disordered" evidence="2">
    <location>
        <begin position="500"/>
        <end position="539"/>
    </location>
</feature>
<feature type="compositionally biased region" description="Basic and acidic residues" evidence="2">
    <location>
        <begin position="580"/>
        <end position="598"/>
    </location>
</feature>